<dbReference type="SUPFAM" id="SSF48452">
    <property type="entry name" value="TPR-like"/>
    <property type="match status" value="1"/>
</dbReference>
<dbReference type="KEGG" id="pbu:L21SP3_00528"/>
<proteinExistence type="predicted"/>
<feature type="repeat" description="TPR" evidence="1">
    <location>
        <begin position="153"/>
        <end position="186"/>
    </location>
</feature>
<keyword evidence="1" id="KW-0802">TPR repeat</keyword>
<sequence precursor="true">MVKTILQSLTALLVISFTLHAAELEAEKLDRIYSPQTAQTFHNIACDILEPEYVSVRDAKEAIVLIKAAHKLDETMNNMLPQLLDAVEIDSETDHSDFVKKLLYRYVTASSDSELAMRGISYLLNQAPTRERREQILDAFNSDIGSTNEQFSSRLSTFLGSLIAETGDFKRASRQFKLAYEKDPYNVVAFEKLSEIDPESVNVVNMGPYLRRKIVLDPYSLELTLDFADYAFKYGLFKIARDTYQYAADLFVYDNPDQKIPQRVYMPWVISAYNVQHGEAKCIKIINRIRQQGDFNIYVEYISIMSEPLSRSERMDKLSGLAETGEQMLETNNPMITEQQLAFFYFFLDRNTQKGIEMAKRAYARNADSVDVRALYAYSLFESGDMESAKQIVEEIKTYNQIAAYTGAMINLEENNESEAVKLLRSCIEMQPGELISHKAKEVMRENESTYVPAYDAFTLRQNLEKAFGDSLIPKFYRPEDVITTKLSLNGVEFSYGSKLGLYVIITNNGNQPIVVNDNAFFKGNILVKAKVAGDIEGAKPIEIRKKITPVSPIRPGGTLAVPMPIKTAAPTLDRILERFPQANLVITFQAYFDSYENESGELASKIVPATTTAKRLGVVLTEDLLEKRIQSLEEGYAGQKINTLRLLGGLVAERKAAKNYGVVYKRNALPDSVLKQAFDISLADMNWQVKFLMLNVLRNASDLLDTKEKFSNALDDDHWPVRLLSLYALTNIPQSSDFQKVIDWMYQADEQELVRKMALIAGAVPEAAEEEY</sequence>
<dbReference type="Gene3D" id="1.25.40.10">
    <property type="entry name" value="Tetratricopeptide repeat domain"/>
    <property type="match status" value="1"/>
</dbReference>
<evidence type="ECO:0000313" key="4">
    <source>
        <dbReference type="Proteomes" id="UP000188273"/>
    </source>
</evidence>
<accession>A0A1Q2HMT4</accession>
<gene>
    <name evidence="3" type="ORF">L21SP3_00528</name>
</gene>
<dbReference type="AlphaFoldDB" id="A0A1Q2HMT4"/>
<feature type="signal peptide" evidence="2">
    <location>
        <begin position="1"/>
        <end position="21"/>
    </location>
</feature>
<keyword evidence="2" id="KW-0732">Signal</keyword>
<evidence type="ECO:0000256" key="1">
    <source>
        <dbReference type="PROSITE-ProRule" id="PRU00339"/>
    </source>
</evidence>
<feature type="chain" id="PRO_5012953131" evidence="2">
    <location>
        <begin position="22"/>
        <end position="773"/>
    </location>
</feature>
<evidence type="ECO:0000313" key="3">
    <source>
        <dbReference type="EMBL" id="AQQ08738.1"/>
    </source>
</evidence>
<dbReference type="SUPFAM" id="SSF48371">
    <property type="entry name" value="ARM repeat"/>
    <property type="match status" value="1"/>
</dbReference>
<protein>
    <submittedName>
        <fullName evidence="3">Uncharacterized protein</fullName>
    </submittedName>
</protein>
<dbReference type="STRING" id="1940790.L21SP3_00528"/>
<dbReference type="EMBL" id="CP019633">
    <property type="protein sequence ID" value="AQQ08738.1"/>
    <property type="molecule type" value="Genomic_DNA"/>
</dbReference>
<dbReference type="Proteomes" id="UP000188273">
    <property type="component" value="Chromosome"/>
</dbReference>
<organism evidence="3 4">
    <name type="scientific">Sedimentisphaera cyanobacteriorum</name>
    <dbReference type="NCBI Taxonomy" id="1940790"/>
    <lineage>
        <taxon>Bacteria</taxon>
        <taxon>Pseudomonadati</taxon>
        <taxon>Planctomycetota</taxon>
        <taxon>Phycisphaerae</taxon>
        <taxon>Sedimentisphaerales</taxon>
        <taxon>Sedimentisphaeraceae</taxon>
        <taxon>Sedimentisphaera</taxon>
    </lineage>
</organism>
<dbReference type="InterPro" id="IPR011990">
    <property type="entry name" value="TPR-like_helical_dom_sf"/>
</dbReference>
<evidence type="ECO:0000256" key="2">
    <source>
        <dbReference type="SAM" id="SignalP"/>
    </source>
</evidence>
<dbReference type="InterPro" id="IPR016024">
    <property type="entry name" value="ARM-type_fold"/>
</dbReference>
<reference evidence="4" key="1">
    <citation type="submission" date="2017-02" db="EMBL/GenBank/DDBJ databases">
        <title>Comparative genomics and description of representatives of a novel lineage of planctomycetes thriving in anoxic sediments.</title>
        <authorList>
            <person name="Spring S."/>
            <person name="Bunk B."/>
            <person name="Sproer C."/>
            <person name="Klenk H.-P."/>
        </authorList>
    </citation>
    <scope>NUCLEOTIDE SEQUENCE [LARGE SCALE GENOMIC DNA]</scope>
    <source>
        <strain evidence="4">L21-RPul-D3</strain>
    </source>
</reference>
<name>A0A1Q2HMT4_9BACT</name>
<dbReference type="InterPro" id="IPR019734">
    <property type="entry name" value="TPR_rpt"/>
</dbReference>
<keyword evidence="4" id="KW-1185">Reference proteome</keyword>
<dbReference type="PROSITE" id="PS50005">
    <property type="entry name" value="TPR"/>
    <property type="match status" value="1"/>
</dbReference>